<dbReference type="AlphaFoldDB" id="A0A6L2N4C5"/>
<gene>
    <name evidence="1" type="ORF">Tci_053008</name>
</gene>
<accession>A0A6L2N4C5</accession>
<proteinExistence type="predicted"/>
<comment type="caution">
    <text evidence="1">The sequence shown here is derived from an EMBL/GenBank/DDBJ whole genome shotgun (WGS) entry which is preliminary data.</text>
</comment>
<organism evidence="1">
    <name type="scientific">Tanacetum cinerariifolium</name>
    <name type="common">Dalmatian daisy</name>
    <name type="synonym">Chrysanthemum cinerariifolium</name>
    <dbReference type="NCBI Taxonomy" id="118510"/>
    <lineage>
        <taxon>Eukaryota</taxon>
        <taxon>Viridiplantae</taxon>
        <taxon>Streptophyta</taxon>
        <taxon>Embryophyta</taxon>
        <taxon>Tracheophyta</taxon>
        <taxon>Spermatophyta</taxon>
        <taxon>Magnoliopsida</taxon>
        <taxon>eudicotyledons</taxon>
        <taxon>Gunneridae</taxon>
        <taxon>Pentapetalae</taxon>
        <taxon>asterids</taxon>
        <taxon>campanulids</taxon>
        <taxon>Asterales</taxon>
        <taxon>Asteraceae</taxon>
        <taxon>Asteroideae</taxon>
        <taxon>Anthemideae</taxon>
        <taxon>Anthemidinae</taxon>
        <taxon>Tanacetum</taxon>
    </lineage>
</organism>
<sequence>MKREEDIEKILQISSHGKQKWFIFNGPFRGICNDWAISSTHIIRKSISYKSYLIKEAAEKALKESYKTVTTEEVQKSQQERKLVVPSVTIAQLGVSNQDYASKDVNMEPTTPILDDLTLSLFRVYTGSSKIGSRRTDKVRINYYLKNLLIYSHFQEKISEVQIKALADFEDQFETFLGLLAPLPEDLKQLLCSYLSRTPRHHCQYYSEGINIPMTED</sequence>
<dbReference type="EMBL" id="BKCJ010008195">
    <property type="protein sequence ID" value="GEU81030.1"/>
    <property type="molecule type" value="Genomic_DNA"/>
</dbReference>
<evidence type="ECO:0000313" key="1">
    <source>
        <dbReference type="EMBL" id="GEU81030.1"/>
    </source>
</evidence>
<reference evidence="1" key="1">
    <citation type="journal article" date="2019" name="Sci. Rep.">
        <title>Draft genome of Tanacetum cinerariifolium, the natural source of mosquito coil.</title>
        <authorList>
            <person name="Yamashiro T."/>
            <person name="Shiraishi A."/>
            <person name="Satake H."/>
            <person name="Nakayama K."/>
        </authorList>
    </citation>
    <scope>NUCLEOTIDE SEQUENCE</scope>
</reference>
<name>A0A6L2N4C5_TANCI</name>
<protein>
    <submittedName>
        <fullName evidence="1">Enzymatic polyprotein</fullName>
    </submittedName>
</protein>